<feature type="signal peptide" evidence="12">
    <location>
        <begin position="1"/>
        <end position="33"/>
    </location>
</feature>
<evidence type="ECO:0000313" key="15">
    <source>
        <dbReference type="EMBL" id="KAG9340898.1"/>
    </source>
</evidence>
<dbReference type="Proteomes" id="UP000824540">
    <property type="component" value="Unassembled WGS sequence"/>
</dbReference>
<dbReference type="EC" id="5.2.1.8" evidence="2 11"/>
<dbReference type="GO" id="GO:0005783">
    <property type="term" value="C:endoplasmic reticulum"/>
    <property type="evidence" value="ECO:0007669"/>
    <property type="project" value="UniProtKB-ARBA"/>
</dbReference>
<evidence type="ECO:0000256" key="4">
    <source>
        <dbReference type="ARBA" id="ARBA00022729"/>
    </source>
</evidence>
<evidence type="ECO:0000256" key="7">
    <source>
        <dbReference type="ARBA" id="ARBA00022837"/>
    </source>
</evidence>
<dbReference type="FunFam" id="3.10.50.40:FF:000006">
    <property type="entry name" value="Peptidyl-prolyl cis-trans isomerase"/>
    <property type="match status" value="1"/>
</dbReference>
<feature type="domain" description="EF-hand" evidence="14">
    <location>
        <begin position="148"/>
        <end position="183"/>
    </location>
</feature>
<dbReference type="InterPro" id="IPR046357">
    <property type="entry name" value="PPIase_dom_sf"/>
</dbReference>
<keyword evidence="9" id="KW-0325">Glycoprotein</keyword>
<evidence type="ECO:0000256" key="10">
    <source>
        <dbReference type="ARBA" id="ARBA00023235"/>
    </source>
</evidence>
<comment type="caution">
    <text evidence="15">The sequence shown here is derived from an EMBL/GenBank/DDBJ whole genome shotgun (WGS) entry which is preliminary data.</text>
</comment>
<evidence type="ECO:0000256" key="9">
    <source>
        <dbReference type="ARBA" id="ARBA00023180"/>
    </source>
</evidence>
<evidence type="ECO:0000256" key="2">
    <source>
        <dbReference type="ARBA" id="ARBA00013194"/>
    </source>
</evidence>
<feature type="chain" id="PRO_5035727497" description="peptidylprolyl isomerase" evidence="12">
    <location>
        <begin position="34"/>
        <end position="225"/>
    </location>
</feature>
<dbReference type="Gene3D" id="3.10.50.40">
    <property type="match status" value="1"/>
</dbReference>
<dbReference type="InterPro" id="IPR002048">
    <property type="entry name" value="EF_hand_dom"/>
</dbReference>
<dbReference type="GO" id="GO:0005509">
    <property type="term" value="F:calcium ion binding"/>
    <property type="evidence" value="ECO:0007669"/>
    <property type="project" value="InterPro"/>
</dbReference>
<dbReference type="InterPro" id="IPR011992">
    <property type="entry name" value="EF-hand-dom_pair"/>
</dbReference>
<dbReference type="PANTHER" id="PTHR46222">
    <property type="entry name" value="PEPTIDYL-PROLYL CIS-TRANS ISOMERASE FKBP7/14"/>
    <property type="match status" value="1"/>
</dbReference>
<dbReference type="AlphaFoldDB" id="A0A8T2NTP6"/>
<dbReference type="SUPFAM" id="SSF47473">
    <property type="entry name" value="EF-hand"/>
    <property type="match status" value="1"/>
</dbReference>
<keyword evidence="7" id="KW-0106">Calcium</keyword>
<dbReference type="PROSITE" id="PS50059">
    <property type="entry name" value="FKBP_PPIASE"/>
    <property type="match status" value="1"/>
</dbReference>
<dbReference type="Pfam" id="PF13499">
    <property type="entry name" value="EF-hand_7"/>
    <property type="match status" value="1"/>
</dbReference>
<accession>A0A8T2NTP6</accession>
<dbReference type="PROSITE" id="PS50222">
    <property type="entry name" value="EF_HAND_2"/>
    <property type="match status" value="1"/>
</dbReference>
<name>A0A8T2NTP6_9TELE</name>
<dbReference type="Pfam" id="PF00254">
    <property type="entry name" value="FKBP_C"/>
    <property type="match status" value="1"/>
</dbReference>
<dbReference type="OrthoDB" id="1902587at2759"/>
<keyword evidence="10 11" id="KW-0413">Isomerase</keyword>
<keyword evidence="4 12" id="KW-0732">Signal</keyword>
<proteinExistence type="predicted"/>
<keyword evidence="16" id="KW-1185">Reference proteome</keyword>
<dbReference type="PANTHER" id="PTHR46222:SF2">
    <property type="entry name" value="PEPTIDYL-PROLYL CIS-TRANS ISOMERASE FKBP7"/>
    <property type="match status" value="1"/>
</dbReference>
<dbReference type="EMBL" id="JAFBMS010000039">
    <property type="protein sequence ID" value="KAG9340898.1"/>
    <property type="molecule type" value="Genomic_DNA"/>
</dbReference>
<organism evidence="15 16">
    <name type="scientific">Albula glossodonta</name>
    <name type="common">roundjaw bonefish</name>
    <dbReference type="NCBI Taxonomy" id="121402"/>
    <lineage>
        <taxon>Eukaryota</taxon>
        <taxon>Metazoa</taxon>
        <taxon>Chordata</taxon>
        <taxon>Craniata</taxon>
        <taxon>Vertebrata</taxon>
        <taxon>Euteleostomi</taxon>
        <taxon>Actinopterygii</taxon>
        <taxon>Neopterygii</taxon>
        <taxon>Teleostei</taxon>
        <taxon>Albuliformes</taxon>
        <taxon>Albulidae</taxon>
        <taxon>Albula</taxon>
    </lineage>
</organism>
<dbReference type="Gene3D" id="1.10.238.10">
    <property type="entry name" value="EF-hand"/>
    <property type="match status" value="1"/>
</dbReference>
<dbReference type="InterPro" id="IPR018247">
    <property type="entry name" value="EF_Hand_1_Ca_BS"/>
</dbReference>
<evidence type="ECO:0000256" key="3">
    <source>
        <dbReference type="ARBA" id="ARBA00022723"/>
    </source>
</evidence>
<evidence type="ECO:0000256" key="5">
    <source>
        <dbReference type="ARBA" id="ARBA00022737"/>
    </source>
</evidence>
<keyword evidence="5" id="KW-0677">Repeat</keyword>
<evidence type="ECO:0000256" key="6">
    <source>
        <dbReference type="ARBA" id="ARBA00022824"/>
    </source>
</evidence>
<evidence type="ECO:0000256" key="11">
    <source>
        <dbReference type="PROSITE-ProRule" id="PRU00277"/>
    </source>
</evidence>
<protein>
    <recommendedName>
        <fullName evidence="2 11">peptidylprolyl isomerase</fullName>
        <ecNumber evidence="2 11">5.2.1.8</ecNumber>
    </recommendedName>
</protein>
<keyword evidence="6" id="KW-0256">Endoplasmic reticulum</keyword>
<reference evidence="15" key="1">
    <citation type="thesis" date="2021" institute="BYU ScholarsArchive" country="Provo, UT, USA">
        <title>Applications of and Algorithms for Genome Assembly and Genomic Analyses with an Emphasis on Marine Teleosts.</title>
        <authorList>
            <person name="Pickett B.D."/>
        </authorList>
    </citation>
    <scope>NUCLEOTIDE SEQUENCE</scope>
    <source>
        <strain evidence="15">HI-2016</strain>
    </source>
</reference>
<dbReference type="SUPFAM" id="SSF54534">
    <property type="entry name" value="FKBP-like"/>
    <property type="match status" value="1"/>
</dbReference>
<gene>
    <name evidence="15" type="ORF">JZ751_020091</name>
</gene>
<evidence type="ECO:0000259" key="13">
    <source>
        <dbReference type="PROSITE" id="PS50059"/>
    </source>
</evidence>
<evidence type="ECO:0000259" key="14">
    <source>
        <dbReference type="PROSITE" id="PS50222"/>
    </source>
</evidence>
<evidence type="ECO:0000256" key="1">
    <source>
        <dbReference type="ARBA" id="ARBA00000971"/>
    </source>
</evidence>
<keyword evidence="3" id="KW-0479">Metal-binding</keyword>
<dbReference type="PROSITE" id="PS00018">
    <property type="entry name" value="EF_HAND_1"/>
    <property type="match status" value="2"/>
</dbReference>
<evidence type="ECO:0000313" key="16">
    <source>
        <dbReference type="Proteomes" id="UP000824540"/>
    </source>
</evidence>
<dbReference type="InterPro" id="IPR052273">
    <property type="entry name" value="PPIase_FKBP"/>
</dbReference>
<sequence>MSCWILHRKTMGLAVFLFLCLHLCSFSVDFAVAEEVNDEVKIEVLSMPENCTKKSKRGDLMNAHYDGYLAKDGSKFYCSRSEKDGNPKWFVLGVGQVIKGLDIGMTGMCQGEKRKLLIPPSLGFGKQGNEKVPPNSTLIFEVELYAISRGPRSMEAFREMDSNKDRSLSKTEVKQFLIQEYEKAGTPKDDSFYDAITADIFRKSDHNGDGMITAKEYNVYEHDEL</sequence>
<keyword evidence="8 11" id="KW-0697">Rotamase</keyword>
<evidence type="ECO:0000256" key="8">
    <source>
        <dbReference type="ARBA" id="ARBA00023110"/>
    </source>
</evidence>
<evidence type="ECO:0000256" key="12">
    <source>
        <dbReference type="SAM" id="SignalP"/>
    </source>
</evidence>
<comment type="catalytic activity">
    <reaction evidence="1 11">
        <text>[protein]-peptidylproline (omega=180) = [protein]-peptidylproline (omega=0)</text>
        <dbReference type="Rhea" id="RHEA:16237"/>
        <dbReference type="Rhea" id="RHEA-COMP:10747"/>
        <dbReference type="Rhea" id="RHEA-COMP:10748"/>
        <dbReference type="ChEBI" id="CHEBI:83833"/>
        <dbReference type="ChEBI" id="CHEBI:83834"/>
        <dbReference type="EC" id="5.2.1.8"/>
    </reaction>
</comment>
<dbReference type="GO" id="GO:0003755">
    <property type="term" value="F:peptidyl-prolyl cis-trans isomerase activity"/>
    <property type="evidence" value="ECO:0007669"/>
    <property type="project" value="UniProtKB-KW"/>
</dbReference>
<dbReference type="InterPro" id="IPR001179">
    <property type="entry name" value="PPIase_FKBP_dom"/>
</dbReference>
<feature type="domain" description="PPIase FKBP-type" evidence="13">
    <location>
        <begin position="58"/>
        <end position="148"/>
    </location>
</feature>